<evidence type="ECO:0000313" key="7">
    <source>
        <dbReference type="Proteomes" id="UP000799438"/>
    </source>
</evidence>
<keyword evidence="3" id="KW-1133">Transmembrane helix</keyword>
<protein>
    <recommendedName>
        <fullName evidence="8">Peptidase S33 tripeptidyl aminopeptidase-like C-terminal domain-containing protein</fullName>
    </recommendedName>
</protein>
<reference evidence="6" key="1">
    <citation type="journal article" date="2020" name="Stud. Mycol.">
        <title>101 Dothideomycetes genomes: a test case for predicting lifestyles and emergence of pathogens.</title>
        <authorList>
            <person name="Haridas S."/>
            <person name="Albert R."/>
            <person name="Binder M."/>
            <person name="Bloem J."/>
            <person name="Labutti K."/>
            <person name="Salamov A."/>
            <person name="Andreopoulos B."/>
            <person name="Baker S."/>
            <person name="Barry K."/>
            <person name="Bills G."/>
            <person name="Bluhm B."/>
            <person name="Cannon C."/>
            <person name="Castanera R."/>
            <person name="Culley D."/>
            <person name="Daum C."/>
            <person name="Ezra D."/>
            <person name="Gonzalez J."/>
            <person name="Henrissat B."/>
            <person name="Kuo A."/>
            <person name="Liang C."/>
            <person name="Lipzen A."/>
            <person name="Lutzoni F."/>
            <person name="Magnuson J."/>
            <person name="Mondo S."/>
            <person name="Nolan M."/>
            <person name="Ohm R."/>
            <person name="Pangilinan J."/>
            <person name="Park H.-J."/>
            <person name="Ramirez L."/>
            <person name="Alfaro M."/>
            <person name="Sun H."/>
            <person name="Tritt A."/>
            <person name="Yoshinaga Y."/>
            <person name="Zwiers L.-H."/>
            <person name="Turgeon B."/>
            <person name="Goodwin S."/>
            <person name="Spatafora J."/>
            <person name="Crous P."/>
            <person name="Grigoriev I."/>
        </authorList>
    </citation>
    <scope>NUCLEOTIDE SEQUENCE</scope>
    <source>
        <strain evidence="6">CBS 121167</strain>
    </source>
</reference>
<gene>
    <name evidence="6" type="ORF">K452DRAFT_263019</name>
</gene>
<evidence type="ECO:0000256" key="2">
    <source>
        <dbReference type="ARBA" id="ARBA00022801"/>
    </source>
</evidence>
<feature type="domain" description="AB hydrolase-1" evidence="4">
    <location>
        <begin position="295"/>
        <end position="361"/>
    </location>
</feature>
<sequence length="668" mass="73089">MKGLPTAERPDVQPPSRARSIAKKVIILILCLYLIDVAIVKALRMARCHHDHPDFKALNFSWDTLPTKKTLDFQTCFKDLKCARVELPLDYWNGTNPDKIISLAVAVKPAKVPVTDPRYGGPIFLNPGGPGGSGTHLVIDEGSAIRSMIDSTGDPSSEAAENSTAKYYDLVGFDPRGVGKTTPGAHCFDFEPIRESWNLRRDANGILGSSDAVLGRRWAMVKALGSTCAYSAKDGDDIKQFITTASVARDMLELAELFGQWKEQETWRIMVQDAIAKRKGHESMSMQLPRLYIAGQEKLQYWGFSYGTAIGNTFAAMYPDRVGKLVLDGVVDANNYMKALWSNNLEDAEKDMQQFYDRCAESGPERCPLAKEGWTSADIKKEVDKIFADLYHNPLQVVDDDIPEIVTYSDIKTLLFMAIYSPIEHFPNIAKILAAVRDREGKDIVQRFLSPQHTFACSAKGNVTQVAPVDGEAAMAIMCSDGDAQDFLTITAFDAFWRELADISPTSGAIWAAHRLNCAGWKIRPLHRFRGPFGGDTAHPILWVGNTADPVTPLSNAHAMAKLYPGSAVLTQNSPGHCSLAAFSPCTVAHIRAYFHNGTLPAPDTVCEPVEIPFLTPTDPGNGAQALSVDEMRVAAAHAGLRRAWARTASWGLGRGVLPRGVLGLDGV</sequence>
<proteinExistence type="inferred from homology"/>
<feature type="transmembrane region" description="Helical" evidence="3">
    <location>
        <begin position="25"/>
        <end position="43"/>
    </location>
</feature>
<evidence type="ECO:0000256" key="1">
    <source>
        <dbReference type="ARBA" id="ARBA00010088"/>
    </source>
</evidence>
<dbReference type="Gene3D" id="3.40.50.1820">
    <property type="entry name" value="alpha/beta hydrolase"/>
    <property type="match status" value="1"/>
</dbReference>
<feature type="domain" description="Peptidase S33 tripeptidyl aminopeptidase-like C-terminal" evidence="5">
    <location>
        <begin position="505"/>
        <end position="607"/>
    </location>
</feature>
<dbReference type="GO" id="GO:0016787">
    <property type="term" value="F:hydrolase activity"/>
    <property type="evidence" value="ECO:0007669"/>
    <property type="project" value="UniProtKB-KW"/>
</dbReference>
<dbReference type="InterPro" id="IPR051601">
    <property type="entry name" value="Serine_prot/Carboxylest_S33"/>
</dbReference>
<dbReference type="Pfam" id="PF00561">
    <property type="entry name" value="Abhydrolase_1"/>
    <property type="match status" value="1"/>
</dbReference>
<dbReference type="OrthoDB" id="425534at2759"/>
<dbReference type="InterPro" id="IPR013595">
    <property type="entry name" value="Pept_S33_TAP-like_C"/>
</dbReference>
<keyword evidence="2" id="KW-0378">Hydrolase</keyword>
<evidence type="ECO:0000313" key="6">
    <source>
        <dbReference type="EMBL" id="KAF2146852.1"/>
    </source>
</evidence>
<keyword evidence="3" id="KW-0812">Transmembrane</keyword>
<comment type="similarity">
    <text evidence="1">Belongs to the peptidase S33 family.</text>
</comment>
<name>A0A6A6BRY1_9PEZI</name>
<dbReference type="PANTHER" id="PTHR43248:SF25">
    <property type="entry name" value="AB HYDROLASE-1 DOMAIN-CONTAINING PROTEIN-RELATED"/>
    <property type="match status" value="1"/>
</dbReference>
<dbReference type="InterPro" id="IPR000073">
    <property type="entry name" value="AB_hydrolase_1"/>
</dbReference>
<keyword evidence="7" id="KW-1185">Reference proteome</keyword>
<organism evidence="6 7">
    <name type="scientific">Aplosporella prunicola CBS 121167</name>
    <dbReference type="NCBI Taxonomy" id="1176127"/>
    <lineage>
        <taxon>Eukaryota</taxon>
        <taxon>Fungi</taxon>
        <taxon>Dikarya</taxon>
        <taxon>Ascomycota</taxon>
        <taxon>Pezizomycotina</taxon>
        <taxon>Dothideomycetes</taxon>
        <taxon>Dothideomycetes incertae sedis</taxon>
        <taxon>Botryosphaeriales</taxon>
        <taxon>Aplosporellaceae</taxon>
        <taxon>Aplosporella</taxon>
    </lineage>
</organism>
<evidence type="ECO:0008006" key="8">
    <source>
        <dbReference type="Google" id="ProtNLM"/>
    </source>
</evidence>
<keyword evidence="3" id="KW-0472">Membrane</keyword>
<dbReference type="Pfam" id="PF08386">
    <property type="entry name" value="Abhydrolase_4"/>
    <property type="match status" value="1"/>
</dbReference>
<dbReference type="PANTHER" id="PTHR43248">
    <property type="entry name" value="2-SUCCINYL-6-HYDROXY-2,4-CYCLOHEXADIENE-1-CARBOXYLATE SYNTHASE"/>
    <property type="match status" value="1"/>
</dbReference>
<evidence type="ECO:0000256" key="3">
    <source>
        <dbReference type="SAM" id="Phobius"/>
    </source>
</evidence>
<dbReference type="SUPFAM" id="SSF53474">
    <property type="entry name" value="alpha/beta-Hydrolases"/>
    <property type="match status" value="2"/>
</dbReference>
<dbReference type="RefSeq" id="XP_033402561.1">
    <property type="nucleotide sequence ID" value="XM_033538630.1"/>
</dbReference>
<accession>A0A6A6BRY1</accession>
<dbReference type="EMBL" id="ML995475">
    <property type="protein sequence ID" value="KAF2146852.1"/>
    <property type="molecule type" value="Genomic_DNA"/>
</dbReference>
<dbReference type="InterPro" id="IPR029058">
    <property type="entry name" value="AB_hydrolase_fold"/>
</dbReference>
<dbReference type="GeneID" id="54296126"/>
<evidence type="ECO:0000259" key="5">
    <source>
        <dbReference type="Pfam" id="PF08386"/>
    </source>
</evidence>
<evidence type="ECO:0000259" key="4">
    <source>
        <dbReference type="Pfam" id="PF00561"/>
    </source>
</evidence>
<dbReference type="AlphaFoldDB" id="A0A6A6BRY1"/>
<dbReference type="Proteomes" id="UP000799438">
    <property type="component" value="Unassembled WGS sequence"/>
</dbReference>